<dbReference type="Gene3D" id="3.60.10.10">
    <property type="entry name" value="Endonuclease/exonuclease/phosphatase"/>
    <property type="match status" value="1"/>
</dbReference>
<evidence type="ECO:0000256" key="1">
    <source>
        <dbReference type="SAM" id="MobiDB-lite"/>
    </source>
</evidence>
<accession>A0A1V9YFA3</accession>
<comment type="caution">
    <text evidence="2">The sequence shown here is derived from an EMBL/GenBank/DDBJ whole genome shotgun (WGS) entry which is preliminary data.</text>
</comment>
<evidence type="ECO:0000313" key="3">
    <source>
        <dbReference type="Proteomes" id="UP000243579"/>
    </source>
</evidence>
<dbReference type="OrthoDB" id="10553917at2759"/>
<keyword evidence="3" id="KW-1185">Reference proteome</keyword>
<gene>
    <name evidence="2" type="ORF">ACHHYP_13452</name>
</gene>
<organism evidence="2 3">
    <name type="scientific">Achlya hypogyna</name>
    <name type="common">Oomycete</name>
    <name type="synonym">Protoachlya hypogyna</name>
    <dbReference type="NCBI Taxonomy" id="1202772"/>
    <lineage>
        <taxon>Eukaryota</taxon>
        <taxon>Sar</taxon>
        <taxon>Stramenopiles</taxon>
        <taxon>Oomycota</taxon>
        <taxon>Saprolegniomycetes</taxon>
        <taxon>Saprolegniales</taxon>
        <taxon>Achlyaceae</taxon>
        <taxon>Achlya</taxon>
    </lineage>
</organism>
<reference evidence="2 3" key="1">
    <citation type="journal article" date="2014" name="Genome Biol. Evol.">
        <title>The secreted proteins of Achlya hypogyna and Thraustotheca clavata identify the ancestral oomycete secretome and reveal gene acquisitions by horizontal gene transfer.</title>
        <authorList>
            <person name="Misner I."/>
            <person name="Blouin N."/>
            <person name="Leonard G."/>
            <person name="Richards T.A."/>
            <person name="Lane C.E."/>
        </authorList>
    </citation>
    <scope>NUCLEOTIDE SEQUENCE [LARGE SCALE GENOMIC DNA]</scope>
    <source>
        <strain evidence="2 3">ATCC 48635</strain>
    </source>
</reference>
<dbReference type="AlphaFoldDB" id="A0A1V9YFA3"/>
<sequence length="547" mass="58947">MSGDNIGVRDSSRYWLTASVISGSSYRVLFNHTTIPAALLLGNGQTVREVEIANRAGERVAAVLYHKIHRQKKGRNAPETEPPPRSAQRPSPRLKPNANQLYVTTKQCRLPATPQSPYRQDTAVTTPVNDLAADVTSPVTLTIEGAGQADMDLGGAHDGQDVVVTSIDASAGLYTRPHGAASTFNMFDAFADAEEDDIADADMDPNATEFLPHFRATAPPYESHAPRNRNLGTKKVTAAELARRADTTSKTLVETQSGLVSALLLTMTEDEPDIVNAVMFHCRQGGATSFTLAHAIRRAITRSTRDPLQRGPALDQVVANQPDDDRTMAQMFAAVVAEPERDAALALACLDLVFRLRGRDLYENDAQLSQAPGEPVLRTSDALLSDKSLVAVVTHPQFAPRFTQLNEGPAKSVGKAFDTLLPLFVDSAPECDAETGALRPGALASQCEGGLGCLAGTRHLLTTIVETTPARPALQHRYLLVRGFVGELPVYLHNVYAPSDPASRSAFFATLRREFRPDAVHIVGGDFNVILHDRLDSVAPLVASRTG</sequence>
<name>A0A1V9YFA3_ACHHY</name>
<dbReference type="EMBL" id="JNBR01001876">
    <property type="protein sequence ID" value="OQR84379.1"/>
    <property type="molecule type" value="Genomic_DNA"/>
</dbReference>
<protein>
    <recommendedName>
        <fullName evidence="4">Endonuclease/exonuclease/phosphatase domain-containing protein</fullName>
    </recommendedName>
</protein>
<feature type="region of interest" description="Disordered" evidence="1">
    <location>
        <begin position="68"/>
        <end position="96"/>
    </location>
</feature>
<dbReference type="Proteomes" id="UP000243579">
    <property type="component" value="Unassembled WGS sequence"/>
</dbReference>
<dbReference type="SUPFAM" id="SSF56219">
    <property type="entry name" value="DNase I-like"/>
    <property type="match status" value="1"/>
</dbReference>
<evidence type="ECO:0008006" key="4">
    <source>
        <dbReference type="Google" id="ProtNLM"/>
    </source>
</evidence>
<proteinExistence type="predicted"/>
<evidence type="ECO:0000313" key="2">
    <source>
        <dbReference type="EMBL" id="OQR84379.1"/>
    </source>
</evidence>
<dbReference type="InterPro" id="IPR036691">
    <property type="entry name" value="Endo/exonu/phosph_ase_sf"/>
</dbReference>